<evidence type="ECO:0000313" key="7">
    <source>
        <dbReference type="Proteomes" id="UP001165083"/>
    </source>
</evidence>
<dbReference type="GO" id="GO:0016405">
    <property type="term" value="F:CoA-ligase activity"/>
    <property type="evidence" value="ECO:0007669"/>
    <property type="project" value="TreeGrafter"/>
</dbReference>
<sequence>MDVVTLPFSSGTTGRPKGVELTGYAMLATSAQLSALEEDLPYFLGLLPFYHILANLLFHATMYKGLALVVLPRFEPETFLGVVQKYRLEKLTLAPPLVLFLAKHPIVDKYDLSSVKIVSCGGAPMGKELERAVEKRIGARVLQAYGMTEFAGGVSNCSLHHAREGSTGRLLPNVQMKVKDLKTDEDLPANKTGELLFRTPSMMKGYYNDPEANRATFTDDGFIRTGDIGYIDQDGYVFIVDRLKELIKYKGHQVAPAELEDVLNHHPSVADACCVRGFDAATAEEIPKAFVVLNQGDTSVTADDLMAFVADRVAGYKRVREVEFISAIPKSTSGKVLRRELQQQQDEKRATRGPQSRL</sequence>
<dbReference type="InterPro" id="IPR000873">
    <property type="entry name" value="AMP-dep_synth/lig_dom"/>
</dbReference>
<evidence type="ECO:0000259" key="4">
    <source>
        <dbReference type="Pfam" id="PF00501"/>
    </source>
</evidence>
<gene>
    <name evidence="6" type="ORF">Plil01_001640700</name>
</gene>
<dbReference type="Pfam" id="PF13193">
    <property type="entry name" value="AMP-binding_C"/>
    <property type="match status" value="1"/>
</dbReference>
<feature type="compositionally biased region" description="Basic and acidic residues" evidence="3">
    <location>
        <begin position="337"/>
        <end position="350"/>
    </location>
</feature>
<dbReference type="Gene3D" id="2.30.38.10">
    <property type="entry name" value="Luciferase, Domain 3"/>
    <property type="match status" value="1"/>
</dbReference>
<dbReference type="Proteomes" id="UP001165083">
    <property type="component" value="Unassembled WGS sequence"/>
</dbReference>
<dbReference type="PANTHER" id="PTHR24096:SF149">
    <property type="entry name" value="AMP-BINDING DOMAIN-CONTAINING PROTEIN-RELATED"/>
    <property type="match status" value="1"/>
</dbReference>
<reference evidence="6" key="1">
    <citation type="submission" date="2023-04" db="EMBL/GenBank/DDBJ databases">
        <title>Phytophthora lilii NBRC 32176.</title>
        <authorList>
            <person name="Ichikawa N."/>
            <person name="Sato H."/>
            <person name="Tonouchi N."/>
        </authorList>
    </citation>
    <scope>NUCLEOTIDE SEQUENCE</scope>
    <source>
        <strain evidence="6">NBRC 32176</strain>
    </source>
</reference>
<dbReference type="OrthoDB" id="118969at2759"/>
<feature type="region of interest" description="Disordered" evidence="3">
    <location>
        <begin position="336"/>
        <end position="358"/>
    </location>
</feature>
<comment type="similarity">
    <text evidence="1">Belongs to the ATP-dependent AMP-binding enzyme family.</text>
</comment>
<feature type="domain" description="AMP-binding enzyme C-terminal" evidence="5">
    <location>
        <begin position="258"/>
        <end position="335"/>
    </location>
</feature>
<accession>A0A9W6XID5</accession>
<dbReference type="FunFam" id="3.30.300.30:FF:000007">
    <property type="entry name" value="4-coumarate--CoA ligase 2"/>
    <property type="match status" value="1"/>
</dbReference>
<feature type="domain" description="AMP-dependent synthetase/ligase" evidence="4">
    <location>
        <begin position="2"/>
        <end position="207"/>
    </location>
</feature>
<dbReference type="InterPro" id="IPR020845">
    <property type="entry name" value="AMP-binding_CS"/>
</dbReference>
<evidence type="ECO:0000313" key="6">
    <source>
        <dbReference type="EMBL" id="GMF39905.1"/>
    </source>
</evidence>
<evidence type="ECO:0000256" key="3">
    <source>
        <dbReference type="SAM" id="MobiDB-lite"/>
    </source>
</evidence>
<dbReference type="Pfam" id="PF00501">
    <property type="entry name" value="AMP-binding"/>
    <property type="match status" value="1"/>
</dbReference>
<protein>
    <submittedName>
        <fullName evidence="6">Unnamed protein product</fullName>
    </submittedName>
</protein>
<dbReference type="Gene3D" id="3.30.300.30">
    <property type="match status" value="1"/>
</dbReference>
<proteinExistence type="inferred from homology"/>
<dbReference type="PANTHER" id="PTHR24096">
    <property type="entry name" value="LONG-CHAIN-FATTY-ACID--COA LIGASE"/>
    <property type="match status" value="1"/>
</dbReference>
<evidence type="ECO:0000256" key="1">
    <source>
        <dbReference type="ARBA" id="ARBA00006432"/>
    </source>
</evidence>
<keyword evidence="2" id="KW-0436">Ligase</keyword>
<dbReference type="AlphaFoldDB" id="A0A9W6XID5"/>
<dbReference type="EMBL" id="BSXW01001918">
    <property type="protein sequence ID" value="GMF39905.1"/>
    <property type="molecule type" value="Genomic_DNA"/>
</dbReference>
<name>A0A9W6XID5_9STRA</name>
<evidence type="ECO:0000259" key="5">
    <source>
        <dbReference type="Pfam" id="PF13193"/>
    </source>
</evidence>
<keyword evidence="7" id="KW-1185">Reference proteome</keyword>
<dbReference type="Gene3D" id="3.40.50.980">
    <property type="match status" value="2"/>
</dbReference>
<dbReference type="InterPro" id="IPR045851">
    <property type="entry name" value="AMP-bd_C_sf"/>
</dbReference>
<organism evidence="6 7">
    <name type="scientific">Phytophthora lilii</name>
    <dbReference type="NCBI Taxonomy" id="2077276"/>
    <lineage>
        <taxon>Eukaryota</taxon>
        <taxon>Sar</taxon>
        <taxon>Stramenopiles</taxon>
        <taxon>Oomycota</taxon>
        <taxon>Peronosporomycetes</taxon>
        <taxon>Peronosporales</taxon>
        <taxon>Peronosporaceae</taxon>
        <taxon>Phytophthora</taxon>
    </lineage>
</organism>
<comment type="caution">
    <text evidence="6">The sequence shown here is derived from an EMBL/GenBank/DDBJ whole genome shotgun (WGS) entry which is preliminary data.</text>
</comment>
<dbReference type="SUPFAM" id="SSF56801">
    <property type="entry name" value="Acetyl-CoA synthetase-like"/>
    <property type="match status" value="1"/>
</dbReference>
<dbReference type="PROSITE" id="PS00455">
    <property type="entry name" value="AMP_BINDING"/>
    <property type="match status" value="1"/>
</dbReference>
<evidence type="ECO:0000256" key="2">
    <source>
        <dbReference type="ARBA" id="ARBA00022598"/>
    </source>
</evidence>
<dbReference type="InterPro" id="IPR025110">
    <property type="entry name" value="AMP-bd_C"/>
</dbReference>